<keyword evidence="5" id="KW-1185">Reference proteome</keyword>
<dbReference type="Proteomes" id="UP001055286">
    <property type="component" value="Unassembled WGS sequence"/>
</dbReference>
<evidence type="ECO:0000313" key="5">
    <source>
        <dbReference type="Proteomes" id="UP001055286"/>
    </source>
</evidence>
<feature type="compositionally biased region" description="Polar residues" evidence="2">
    <location>
        <begin position="902"/>
        <end position="916"/>
    </location>
</feature>
<evidence type="ECO:0000256" key="1">
    <source>
        <dbReference type="SAM" id="Coils"/>
    </source>
</evidence>
<accession>A0AA37HFP1</accession>
<evidence type="ECO:0000256" key="2">
    <source>
        <dbReference type="SAM" id="MobiDB-lite"/>
    </source>
</evidence>
<feature type="region of interest" description="Disordered" evidence="2">
    <location>
        <begin position="899"/>
        <end position="933"/>
    </location>
</feature>
<dbReference type="RefSeq" id="WP_099898712.1">
    <property type="nucleotide sequence ID" value="NZ_BPQJ01000035.1"/>
</dbReference>
<dbReference type="NCBIfam" id="TIGR01760">
    <property type="entry name" value="tape_meas_TP901"/>
    <property type="match status" value="1"/>
</dbReference>
<name>A0AA37HFP1_9HYPH</name>
<evidence type="ECO:0000313" key="4">
    <source>
        <dbReference type="EMBL" id="GJD65176.1"/>
    </source>
</evidence>
<sequence>MGRIIEAKAVISAEDRTGKVFDQIARKFRDVGKGAKVAAEVDRLSRSLKAAQDNLKAIDGYQGKRNAFFSARADLQAARKGADEAARSLANAAKPTKALEQNLRKAQAAADAAAAAFERQKAAVLAARSTLAQGGVAITSLIGEQKRLAKAVDQTSAAIQRQHALARAEGGMTAGMSDHGRRQMAKIAQDRYVAEGMGAAGRAALAERERRQAAAQAERERIAQEAADARKARRDDRREAATVLGAGAAVVAGHHGKTIAKDAITSAAEFDLAVRKQKVFTDISDADQAGLLAQAKQIGQETQFSNIDVVKAQTAAMQGLPAGFSATLKAEVAQGIVANVRNYSTLMETDLKDGAETIRGYLQQTGKDISTKEKALFEANKATNQLVKMAKLGGMNGEDVAQYAKFAASSGTSAGLSSDTLMSLAALARRGGLRGDEAGTFIRSAAGKLVSPTNPGLAALNAAGIKFSDYVTMPKQLSTSALEGQFQLKMGKSFTPAVRAKLDKINADASLIGDRGKYTEAVVSAVGDILGKNKKGTVKAQDARVAAKAVEGFHKVSALSVDSERLLDDAMSKNMTLPQLNAWLTDKHGGKGAITQRQWDEFKQARQQIGHAADDPDWAKKKADEVFAGLGGAVENLRGSFENLVLTIGNANAGLIKWSADKLGAGLDQFSKLPEGAQQGLSLGAGAGLTAASAWGTLTLLRRVLGLGGAAAGGAGAAGAGAGAAAGGAAATGAGAAAAGAAAGGLPGAAAAGGAATLGAAAVATATLAGAAVAGYATAKALPDAVKRGAADPATGGALDANPLGAFAREKGAAPPLQAWWRRTMPTWAGGDPSGQVGALSNTLDKATGAAATAANGGKPVEATVKPDQIQANVKPDQITAKVEGQAQVNVTVKVDGPGQVTGMSASSSGNVQANAGTRGRSMPQAAGNPGGA</sequence>
<keyword evidence="1" id="KW-0175">Coiled coil</keyword>
<reference evidence="4" key="2">
    <citation type="submission" date="2021-08" db="EMBL/GenBank/DDBJ databases">
        <authorList>
            <person name="Tani A."/>
            <person name="Ola A."/>
            <person name="Ogura Y."/>
            <person name="Katsura K."/>
            <person name="Hayashi T."/>
        </authorList>
    </citation>
    <scope>NUCLEOTIDE SEQUENCE</scope>
    <source>
        <strain evidence="4">JCM 32048</strain>
    </source>
</reference>
<feature type="coiled-coil region" evidence="1">
    <location>
        <begin position="205"/>
        <end position="235"/>
    </location>
</feature>
<dbReference type="Pfam" id="PF10145">
    <property type="entry name" value="PhageMin_Tail"/>
    <property type="match status" value="1"/>
</dbReference>
<dbReference type="AlphaFoldDB" id="A0AA37HFP1"/>
<reference evidence="4" key="1">
    <citation type="journal article" date="2016" name="Front. Microbiol.">
        <title>Genome Sequence of the Piezophilic, Mesophilic Sulfate-Reducing Bacterium Desulfovibrio indicus J2T.</title>
        <authorList>
            <person name="Cao J."/>
            <person name="Maignien L."/>
            <person name="Shao Z."/>
            <person name="Alain K."/>
            <person name="Jebbar M."/>
        </authorList>
    </citation>
    <scope>NUCLEOTIDE SEQUENCE</scope>
    <source>
        <strain evidence="4">JCM 32048</strain>
    </source>
</reference>
<protein>
    <recommendedName>
        <fullName evidence="3">Phage tail tape measure protein domain-containing protein</fullName>
    </recommendedName>
</protein>
<gene>
    <name evidence="4" type="ORF">MPEAHAMD_5363</name>
</gene>
<evidence type="ECO:0000259" key="3">
    <source>
        <dbReference type="Pfam" id="PF10145"/>
    </source>
</evidence>
<comment type="caution">
    <text evidence="4">The sequence shown here is derived from an EMBL/GenBank/DDBJ whole genome shotgun (WGS) entry which is preliminary data.</text>
</comment>
<organism evidence="4 5">
    <name type="scientific">Methylobacterium frigidaeris</name>
    <dbReference type="NCBI Taxonomy" id="2038277"/>
    <lineage>
        <taxon>Bacteria</taxon>
        <taxon>Pseudomonadati</taxon>
        <taxon>Pseudomonadota</taxon>
        <taxon>Alphaproteobacteria</taxon>
        <taxon>Hyphomicrobiales</taxon>
        <taxon>Methylobacteriaceae</taxon>
        <taxon>Methylobacterium</taxon>
    </lineage>
</organism>
<feature type="domain" description="Phage tail tape measure protein" evidence="3">
    <location>
        <begin position="294"/>
        <end position="493"/>
    </location>
</feature>
<dbReference type="EMBL" id="BPQJ01000035">
    <property type="protein sequence ID" value="GJD65176.1"/>
    <property type="molecule type" value="Genomic_DNA"/>
</dbReference>
<proteinExistence type="predicted"/>
<dbReference type="InterPro" id="IPR010090">
    <property type="entry name" value="Phage_tape_meas"/>
</dbReference>